<evidence type="ECO:0000313" key="2">
    <source>
        <dbReference type="EMBL" id="KAH0535718.1"/>
    </source>
</evidence>
<gene>
    <name evidence="2" type="ORF">KQX54_018512</name>
</gene>
<feature type="region of interest" description="Disordered" evidence="1">
    <location>
        <begin position="15"/>
        <end position="44"/>
    </location>
</feature>
<name>A0AAV7HX11_COTGL</name>
<sequence length="162" mass="18830">MAISEASSLESTHLDIENNFNSESLNTRRKRGRSKLLKEKNEQKLSSLDVQSKFKPGSEKLYKINSKKRWNAKEQAQGKRINGEFANSSVLISIIHKKHECNDEEAWKVRQREMMMMKENKPKNKNKKIDQKELREMMGNHGSPPTTVCLYACMPIHLQLSR</sequence>
<accession>A0AAV7HX11</accession>
<dbReference type="AlphaFoldDB" id="A0AAV7HX11"/>
<comment type="caution">
    <text evidence="2">The sequence shown here is derived from an EMBL/GenBank/DDBJ whole genome shotgun (WGS) entry which is preliminary data.</text>
</comment>
<protein>
    <submittedName>
        <fullName evidence="2">Uncharacterized protein</fullName>
    </submittedName>
</protein>
<organism evidence="2 3">
    <name type="scientific">Cotesia glomerata</name>
    <name type="common">Lepidopteran parasitic wasp</name>
    <name type="synonym">Apanteles glomeratus</name>
    <dbReference type="NCBI Taxonomy" id="32391"/>
    <lineage>
        <taxon>Eukaryota</taxon>
        <taxon>Metazoa</taxon>
        <taxon>Ecdysozoa</taxon>
        <taxon>Arthropoda</taxon>
        <taxon>Hexapoda</taxon>
        <taxon>Insecta</taxon>
        <taxon>Pterygota</taxon>
        <taxon>Neoptera</taxon>
        <taxon>Endopterygota</taxon>
        <taxon>Hymenoptera</taxon>
        <taxon>Apocrita</taxon>
        <taxon>Ichneumonoidea</taxon>
        <taxon>Braconidae</taxon>
        <taxon>Microgastrinae</taxon>
        <taxon>Cotesia</taxon>
    </lineage>
</organism>
<dbReference type="EMBL" id="JAHXZJ010002982">
    <property type="protein sequence ID" value="KAH0535718.1"/>
    <property type="molecule type" value="Genomic_DNA"/>
</dbReference>
<evidence type="ECO:0000313" key="3">
    <source>
        <dbReference type="Proteomes" id="UP000826195"/>
    </source>
</evidence>
<dbReference type="Proteomes" id="UP000826195">
    <property type="component" value="Unassembled WGS sequence"/>
</dbReference>
<proteinExistence type="predicted"/>
<reference evidence="2 3" key="1">
    <citation type="journal article" date="2021" name="J. Hered.">
        <title>A chromosome-level genome assembly of the parasitoid wasp, Cotesia glomerata (Hymenoptera: Braconidae).</title>
        <authorList>
            <person name="Pinto B.J."/>
            <person name="Weis J.J."/>
            <person name="Gamble T."/>
            <person name="Ode P.J."/>
            <person name="Paul R."/>
            <person name="Zaspel J.M."/>
        </authorList>
    </citation>
    <scope>NUCLEOTIDE SEQUENCE [LARGE SCALE GENOMIC DNA]</scope>
    <source>
        <strain evidence="2">CgM1</strain>
    </source>
</reference>
<evidence type="ECO:0000256" key="1">
    <source>
        <dbReference type="SAM" id="MobiDB-lite"/>
    </source>
</evidence>
<keyword evidence="3" id="KW-1185">Reference proteome</keyword>